<dbReference type="OrthoDB" id="18884at2759"/>
<dbReference type="Pfam" id="PF01399">
    <property type="entry name" value="PCI"/>
    <property type="match status" value="1"/>
</dbReference>
<dbReference type="GO" id="GO:0016282">
    <property type="term" value="C:eukaryotic 43S preinitiation complex"/>
    <property type="evidence" value="ECO:0007669"/>
    <property type="project" value="UniProtKB-UniRule"/>
</dbReference>
<feature type="domain" description="PCI" evidence="8">
    <location>
        <begin position="293"/>
        <end position="499"/>
    </location>
</feature>
<feature type="coiled-coil region" evidence="6">
    <location>
        <begin position="662"/>
        <end position="689"/>
    </location>
</feature>
<dbReference type="PROSITE" id="PS50250">
    <property type="entry name" value="PCI"/>
    <property type="match status" value="1"/>
</dbReference>
<dbReference type="GO" id="GO:0033290">
    <property type="term" value="C:eukaryotic 48S preinitiation complex"/>
    <property type="evidence" value="ECO:0007669"/>
    <property type="project" value="UniProtKB-UniRule"/>
</dbReference>
<feature type="coiled-coil region" evidence="6">
    <location>
        <begin position="558"/>
        <end position="637"/>
    </location>
</feature>
<sequence length="1029" mass="115720">MAPVFVKPENALSKSNDLLAVGQKEVALTTLKDVLISKRTRGTPVSVLEPIMLRLITICVADRRGQDIKDALQNYRNMCQNTNVNTIGTVVMELLSQADAKVQAAQAKANQITVGKLEDLEATESPESILMSAVSDEQDKDRTDRGIVTPWLKFLWESYRNVLDTLRNNARLETIYQAVANQALTFCLKFERKNEFRRLCEKLRTHLAAIVKSGNQTHGVNLQDPESLQRHTELRYGQLHVATELELWQEAFRSIEDIHILLASSKRLPKPSLLVNYYEKLTRIMTVSGNQLFHAAAWHKYYETVRLHAKNIEAKDLERIATNVVLATMAVPIIDSSLRVATMDVDENKVRDQRLGGLLGLTHAPKRATLIADLTTAGVLAKVSPALRAFYSQMEEKFHPLSICRTVSPFLVELSAHPEQGKYVKALQVCMVTRLFQQLSQVYTVIKMDHLKQLVDFPAPLSYGPAQLERFIVNGCRRGEFPLRVDYRARTIHFTSDVFGESAHAAASGPQLQPTPADQVRGQLSHLARGLQALTRAIEPQQSERQVEARVAAVATALHRMKEEHERVMQRKAVIERRKEIIETLNARREKEEAREKALNVQRELEAERTRLAEETRRREVERLERERDAIAKEEARRLAESLKAKGGLQVDEEDLARMNKDTLMELQVEQLEKSKQEQEERGKAASQQLDFMHRAYRLEEIPLLEKDYERQRKADRAFHEAAAQHQLETSRQAHAEGLVRKAQMGRMLPSYQGFKAKLESRRSEELQRLKAKLAAKIAAEKKYRVEEYHRLCEQERARKEAEEAERVRREEEERRRKEEEAQLEAERLEREAAAREAEAERMRHLDEMAVKQRAREAEVAARQEARRLERQAEASATNKYVPSFRRAGATATPSTSYVPSTAGAPTRPAATESTTPAYTELRRSANAWRPRGAASSPSAGGISPAVTTPTSASAAPPSTTAAGAARPSRPSPFGEARPVASSPPSSTVPPKVTPTATSATTPGSTGSPSANPSRYIPPSMRNKNPPPQ</sequence>
<dbReference type="Pfam" id="PF22591">
    <property type="entry name" value="eIF3a_PCI_TPR-like"/>
    <property type="match status" value="1"/>
</dbReference>
<proteinExistence type="inferred from homology"/>
<feature type="region of interest" description="Disordered" evidence="7">
    <location>
        <begin position="796"/>
        <end position="842"/>
    </location>
</feature>
<evidence type="ECO:0000256" key="4">
    <source>
        <dbReference type="ARBA" id="ARBA00022884"/>
    </source>
</evidence>
<dbReference type="GO" id="GO:0071540">
    <property type="term" value="C:eukaryotic translation initiation factor 3 complex, eIF3e"/>
    <property type="evidence" value="ECO:0007669"/>
    <property type="project" value="TreeGrafter"/>
</dbReference>
<organism evidence="9 10">
    <name type="scientific">Tieghemiomyces parasiticus</name>
    <dbReference type="NCBI Taxonomy" id="78921"/>
    <lineage>
        <taxon>Eukaryota</taxon>
        <taxon>Fungi</taxon>
        <taxon>Fungi incertae sedis</taxon>
        <taxon>Zoopagomycota</taxon>
        <taxon>Kickxellomycotina</taxon>
        <taxon>Dimargaritomycetes</taxon>
        <taxon>Dimargaritales</taxon>
        <taxon>Dimargaritaceae</taxon>
        <taxon>Tieghemiomyces</taxon>
    </lineage>
</organism>
<feature type="region of interest" description="Disordered" evidence="7">
    <location>
        <begin position="855"/>
        <end position="1029"/>
    </location>
</feature>
<dbReference type="Gene3D" id="1.25.40.860">
    <property type="match status" value="2"/>
</dbReference>
<comment type="similarity">
    <text evidence="6">Belongs to the eIF-3 subunit A family.</text>
</comment>
<dbReference type="Proteomes" id="UP001150569">
    <property type="component" value="Unassembled WGS sequence"/>
</dbReference>
<evidence type="ECO:0000259" key="8">
    <source>
        <dbReference type="PROSITE" id="PS50250"/>
    </source>
</evidence>
<dbReference type="HAMAP" id="MF_03000">
    <property type="entry name" value="eIF3a"/>
    <property type="match status" value="1"/>
</dbReference>
<comment type="caution">
    <text evidence="9">The sequence shown here is derived from an EMBL/GenBank/DDBJ whole genome shotgun (WGS) entry which is preliminary data.</text>
</comment>
<evidence type="ECO:0000256" key="2">
    <source>
        <dbReference type="ARBA" id="ARBA00022490"/>
    </source>
</evidence>
<feature type="compositionally biased region" description="Low complexity" evidence="7">
    <location>
        <begin position="930"/>
        <end position="1014"/>
    </location>
</feature>
<dbReference type="PANTHER" id="PTHR14005">
    <property type="entry name" value="EUKARYOTIC TRANSLATION INITIATION FACTOR 3, THETA SUBUNIT"/>
    <property type="match status" value="1"/>
</dbReference>
<evidence type="ECO:0000256" key="1">
    <source>
        <dbReference type="ARBA" id="ARBA00004496"/>
    </source>
</evidence>
<dbReference type="GO" id="GO:0002188">
    <property type="term" value="P:translation reinitiation"/>
    <property type="evidence" value="ECO:0007669"/>
    <property type="project" value="TreeGrafter"/>
</dbReference>
<dbReference type="AlphaFoldDB" id="A0A9W8ABY3"/>
<evidence type="ECO:0000256" key="5">
    <source>
        <dbReference type="ARBA" id="ARBA00022917"/>
    </source>
</evidence>
<name>A0A9W8ABY3_9FUNG</name>
<protein>
    <recommendedName>
        <fullName evidence="6">Eukaryotic translation initiation factor 3 subunit A</fullName>
        <shortName evidence="6">eIF3a</shortName>
    </recommendedName>
    <alternativeName>
        <fullName evidence="6">Eukaryotic translation initiation factor 3 110 kDa subunit homolog</fullName>
        <shortName evidence="6">eIF3 p110</shortName>
    </alternativeName>
    <alternativeName>
        <fullName evidence="6">Translation initiation factor eIF3, p110 subunit homolog</fullName>
    </alternativeName>
</protein>
<dbReference type="InterPro" id="IPR054711">
    <property type="entry name" value="eIF3a_PCI_TPR-like"/>
</dbReference>
<dbReference type="FunFam" id="4.10.860.10:FF:000001">
    <property type="entry name" value="Eukaryotic translation initiation factor 3 subunit A"/>
    <property type="match status" value="1"/>
</dbReference>
<evidence type="ECO:0000313" key="10">
    <source>
        <dbReference type="Proteomes" id="UP001150569"/>
    </source>
</evidence>
<dbReference type="SMART" id="SM00088">
    <property type="entry name" value="PINT"/>
    <property type="match status" value="1"/>
</dbReference>
<dbReference type="EMBL" id="JANBPT010000098">
    <property type="protein sequence ID" value="KAJ1927875.1"/>
    <property type="molecule type" value="Genomic_DNA"/>
</dbReference>
<evidence type="ECO:0000256" key="3">
    <source>
        <dbReference type="ARBA" id="ARBA00022540"/>
    </source>
</evidence>
<feature type="compositionally biased region" description="Basic and acidic residues" evidence="7">
    <location>
        <begin position="855"/>
        <end position="873"/>
    </location>
</feature>
<evidence type="ECO:0000313" key="9">
    <source>
        <dbReference type="EMBL" id="KAJ1927875.1"/>
    </source>
</evidence>
<dbReference type="PANTHER" id="PTHR14005:SF0">
    <property type="entry name" value="EUKARYOTIC TRANSLATION INITIATION FACTOR 3 SUBUNIT A"/>
    <property type="match status" value="1"/>
</dbReference>
<comment type="subunit">
    <text evidence="6">Component of the eukaryotic translation initiation factor 3 (eIF-3) complex.</text>
</comment>
<dbReference type="InterPro" id="IPR000717">
    <property type="entry name" value="PCI_dom"/>
</dbReference>
<keyword evidence="10" id="KW-1185">Reference proteome</keyword>
<comment type="subcellular location">
    <subcellularLocation>
        <location evidence="1 6">Cytoplasm</location>
    </subcellularLocation>
</comment>
<reference evidence="9" key="1">
    <citation type="submission" date="2022-07" db="EMBL/GenBank/DDBJ databases">
        <title>Phylogenomic reconstructions and comparative analyses of Kickxellomycotina fungi.</title>
        <authorList>
            <person name="Reynolds N.K."/>
            <person name="Stajich J.E."/>
            <person name="Barry K."/>
            <person name="Grigoriev I.V."/>
            <person name="Crous P."/>
            <person name="Smith M.E."/>
        </authorList>
    </citation>
    <scope>NUCLEOTIDE SEQUENCE</scope>
    <source>
        <strain evidence="9">RSA 861</strain>
    </source>
</reference>
<dbReference type="GO" id="GO:0071541">
    <property type="term" value="C:eukaryotic translation initiation factor 3 complex, eIF3m"/>
    <property type="evidence" value="ECO:0007669"/>
    <property type="project" value="TreeGrafter"/>
</dbReference>
<keyword evidence="2 6" id="KW-0963">Cytoplasm</keyword>
<dbReference type="GO" id="GO:0003729">
    <property type="term" value="F:mRNA binding"/>
    <property type="evidence" value="ECO:0007669"/>
    <property type="project" value="TreeGrafter"/>
</dbReference>
<keyword evidence="6" id="KW-0175">Coiled coil</keyword>
<keyword evidence="5 6" id="KW-0648">Protein biosynthesis</keyword>
<dbReference type="InterPro" id="IPR027512">
    <property type="entry name" value="EIF3A"/>
</dbReference>
<dbReference type="GO" id="GO:0043614">
    <property type="term" value="C:multi-eIF complex"/>
    <property type="evidence" value="ECO:0007669"/>
    <property type="project" value="TreeGrafter"/>
</dbReference>
<gene>
    <name evidence="9" type="primary">TIF32_1</name>
    <name evidence="6" type="synonym">TIF32</name>
    <name evidence="9" type="ORF">IWQ60_002566</name>
</gene>
<keyword evidence="4 6" id="KW-0694">RNA-binding</keyword>
<dbReference type="Gene3D" id="4.10.860.10">
    <property type="entry name" value="UVR domain"/>
    <property type="match status" value="1"/>
</dbReference>
<accession>A0A9W8ABY3</accession>
<evidence type="ECO:0000256" key="7">
    <source>
        <dbReference type="SAM" id="MobiDB-lite"/>
    </source>
</evidence>
<evidence type="ECO:0000256" key="6">
    <source>
        <dbReference type="HAMAP-Rule" id="MF_03000"/>
    </source>
</evidence>
<dbReference type="GO" id="GO:0003743">
    <property type="term" value="F:translation initiation factor activity"/>
    <property type="evidence" value="ECO:0007669"/>
    <property type="project" value="UniProtKB-UniRule"/>
</dbReference>
<dbReference type="GO" id="GO:0001732">
    <property type="term" value="P:formation of cytoplasmic translation initiation complex"/>
    <property type="evidence" value="ECO:0007669"/>
    <property type="project" value="UniProtKB-UniRule"/>
</dbReference>
<keyword evidence="3 6" id="KW-0396">Initiation factor</keyword>
<comment type="function">
    <text evidence="6">RNA-binding component of the eukaryotic translation initiation factor 3 (eIF-3) complex, which is involved in protein synthesis of a specialized repertoire of mRNAs and, together with other initiation factors, stimulates binding of mRNA and methionyl-tRNAi to the 40S ribosome. The eIF-3 complex specifically targets and initiates translation of a subset of mRNAs involved in cell proliferation.</text>
</comment>